<dbReference type="SUPFAM" id="SSF102405">
    <property type="entry name" value="MCP/YpsA-like"/>
    <property type="match status" value="1"/>
</dbReference>
<proteinExistence type="inferred from homology"/>
<dbReference type="InterPro" id="IPR036388">
    <property type="entry name" value="WH-like_DNA-bd_sf"/>
</dbReference>
<dbReference type="PANTHER" id="PTHR43022">
    <property type="entry name" value="PROTEIN SMF"/>
    <property type="match status" value="1"/>
</dbReference>
<feature type="region of interest" description="Disordered" evidence="2">
    <location>
        <begin position="331"/>
        <end position="358"/>
    </location>
</feature>
<dbReference type="RefSeq" id="WP_072312083.1">
    <property type="nucleotide sequence ID" value="NZ_FPIW01000036.1"/>
</dbReference>
<evidence type="ECO:0000313" key="5">
    <source>
        <dbReference type="EMBL" id="SFW57886.1"/>
    </source>
</evidence>
<dbReference type="InterPro" id="IPR041614">
    <property type="entry name" value="DprA_WH"/>
</dbReference>
<dbReference type="Gene3D" id="3.40.50.450">
    <property type="match status" value="1"/>
</dbReference>
<dbReference type="NCBIfam" id="TIGR00732">
    <property type="entry name" value="dprA"/>
    <property type="match status" value="1"/>
</dbReference>
<gene>
    <name evidence="5" type="ORF">SAMN02910291_01936</name>
</gene>
<dbReference type="Pfam" id="PF17782">
    <property type="entry name" value="WHD_DprA"/>
    <property type="match status" value="1"/>
</dbReference>
<evidence type="ECO:0000256" key="2">
    <source>
        <dbReference type="SAM" id="MobiDB-lite"/>
    </source>
</evidence>
<accession>A0AA94L2S9</accession>
<sequence>MNRGTVWSELSDEARTEYWAALALRHCAGLGARSCARLLKAFGSAYAAVQARERWREAGLNRKQAAELATGSWRVTARDEWDRARDLDAAIVLWTDSAYPPLLRQLPDAPALLYCRGDLSLLQAPAFAVVGSRRATEHGRAVAAHMSRCLSACGVTIVSGMALGIDRVAHEAALSRIGRSIGVLGTGIDVVYPSVNRKIFGMMEQQGLLVSEFMPGARPLPEHFPIRNRIISGFALGVLVVEAASRSGSLITARLALEQNREVYAVPGPALDASCLGCQELVRQGARPVFSAEDVLRDLAEQLRPYGISRDSLGDEEKIGPELALIPEAAKEEPAESGYAGRAAPARSGKQQEKQSALPAVARQHKPLGAAENLAPTGRRAALLDCLRQRGPMQADDLACALDISVADLNVMLVGLEMLGQVCRLPGARYASGQDSGNGAEA</sequence>
<dbReference type="EMBL" id="FPIW01000036">
    <property type="protein sequence ID" value="SFW57886.1"/>
    <property type="molecule type" value="Genomic_DNA"/>
</dbReference>
<organism evidence="5 6">
    <name type="scientific">Desulfovibrio desulfuricans</name>
    <dbReference type="NCBI Taxonomy" id="876"/>
    <lineage>
        <taxon>Bacteria</taxon>
        <taxon>Pseudomonadati</taxon>
        <taxon>Thermodesulfobacteriota</taxon>
        <taxon>Desulfovibrionia</taxon>
        <taxon>Desulfovibrionales</taxon>
        <taxon>Desulfovibrionaceae</taxon>
        <taxon>Desulfovibrio</taxon>
    </lineage>
</organism>
<evidence type="ECO:0000259" key="4">
    <source>
        <dbReference type="Pfam" id="PF17782"/>
    </source>
</evidence>
<evidence type="ECO:0000313" key="6">
    <source>
        <dbReference type="Proteomes" id="UP000182680"/>
    </source>
</evidence>
<evidence type="ECO:0000259" key="3">
    <source>
        <dbReference type="Pfam" id="PF02481"/>
    </source>
</evidence>
<protein>
    <submittedName>
        <fullName evidence="5">DNA processing protein</fullName>
    </submittedName>
</protein>
<dbReference type="Proteomes" id="UP000182680">
    <property type="component" value="Unassembled WGS sequence"/>
</dbReference>
<dbReference type="Pfam" id="PF02481">
    <property type="entry name" value="DNA_processg_A"/>
    <property type="match status" value="1"/>
</dbReference>
<dbReference type="GO" id="GO:0009294">
    <property type="term" value="P:DNA-mediated transformation"/>
    <property type="evidence" value="ECO:0007669"/>
    <property type="project" value="InterPro"/>
</dbReference>
<feature type="domain" description="DprA winged helix" evidence="4">
    <location>
        <begin position="375"/>
        <end position="427"/>
    </location>
</feature>
<feature type="domain" description="Smf/DprA SLOG" evidence="3">
    <location>
        <begin position="91"/>
        <end position="299"/>
    </location>
</feature>
<evidence type="ECO:0000256" key="1">
    <source>
        <dbReference type="ARBA" id="ARBA00006525"/>
    </source>
</evidence>
<dbReference type="Gene3D" id="1.10.10.10">
    <property type="entry name" value="Winged helix-like DNA-binding domain superfamily/Winged helix DNA-binding domain"/>
    <property type="match status" value="1"/>
</dbReference>
<dbReference type="InterPro" id="IPR057666">
    <property type="entry name" value="DrpA_SLOG"/>
</dbReference>
<name>A0AA94L2S9_DESDE</name>
<comment type="caution">
    <text evidence="5">The sequence shown here is derived from an EMBL/GenBank/DDBJ whole genome shotgun (WGS) entry which is preliminary data.</text>
</comment>
<comment type="similarity">
    <text evidence="1">Belongs to the DprA/Smf family.</text>
</comment>
<dbReference type="PANTHER" id="PTHR43022:SF1">
    <property type="entry name" value="PROTEIN SMF"/>
    <property type="match status" value="1"/>
</dbReference>
<dbReference type="AlphaFoldDB" id="A0AA94L2S9"/>
<reference evidence="6" key="1">
    <citation type="submission" date="2016-11" db="EMBL/GenBank/DDBJ databases">
        <authorList>
            <person name="Jaros S."/>
            <person name="Januszkiewicz K."/>
            <person name="Wedrychowicz H."/>
        </authorList>
    </citation>
    <scope>NUCLEOTIDE SEQUENCE [LARGE SCALE GENOMIC DNA]</scope>
    <source>
        <strain evidence="6">DSM 7057</strain>
    </source>
</reference>
<dbReference type="InterPro" id="IPR003488">
    <property type="entry name" value="DprA"/>
</dbReference>